<evidence type="ECO:0000256" key="2">
    <source>
        <dbReference type="SAM" id="MobiDB-lite"/>
    </source>
</evidence>
<accession>A0A9D1MRU1</accession>
<reference evidence="4" key="2">
    <citation type="journal article" date="2021" name="PeerJ">
        <title>Extensive microbial diversity within the chicken gut microbiome revealed by metagenomics and culture.</title>
        <authorList>
            <person name="Gilroy R."/>
            <person name="Ravi A."/>
            <person name="Getino M."/>
            <person name="Pursley I."/>
            <person name="Horton D.L."/>
            <person name="Alikhan N.F."/>
            <person name="Baker D."/>
            <person name="Gharbi K."/>
            <person name="Hall N."/>
            <person name="Watson M."/>
            <person name="Adriaenssens E.M."/>
            <person name="Foster-Nyarko E."/>
            <person name="Jarju S."/>
            <person name="Secka A."/>
            <person name="Antonio M."/>
            <person name="Oren A."/>
            <person name="Chaudhuri R.R."/>
            <person name="La Ragione R."/>
            <person name="Hildebrand F."/>
            <person name="Pallen M.J."/>
        </authorList>
    </citation>
    <scope>NUCLEOTIDE SEQUENCE</scope>
    <source>
        <strain evidence="4">CHK136-897</strain>
    </source>
</reference>
<feature type="coiled-coil region" evidence="1">
    <location>
        <begin position="579"/>
        <end position="606"/>
    </location>
</feature>
<organism evidence="4 5">
    <name type="scientific">Candidatus Enterousia avicola</name>
    <dbReference type="NCBI Taxonomy" id="2840787"/>
    <lineage>
        <taxon>Bacteria</taxon>
        <taxon>Pseudomonadati</taxon>
        <taxon>Pseudomonadota</taxon>
        <taxon>Alphaproteobacteria</taxon>
        <taxon>Candidatus Enterousia</taxon>
    </lineage>
</organism>
<evidence type="ECO:0000256" key="3">
    <source>
        <dbReference type="SAM" id="SignalP"/>
    </source>
</evidence>
<feature type="region of interest" description="Disordered" evidence="2">
    <location>
        <begin position="42"/>
        <end position="94"/>
    </location>
</feature>
<feature type="compositionally biased region" description="Low complexity" evidence="2">
    <location>
        <begin position="63"/>
        <end position="94"/>
    </location>
</feature>
<gene>
    <name evidence="4" type="ORF">IAC63_01540</name>
</gene>
<protein>
    <submittedName>
        <fullName evidence="4">Uncharacterized protein</fullName>
    </submittedName>
</protein>
<evidence type="ECO:0000313" key="4">
    <source>
        <dbReference type="EMBL" id="HIU65304.1"/>
    </source>
</evidence>
<dbReference type="AlphaFoldDB" id="A0A9D1MRU1"/>
<feature type="chain" id="PRO_5038381700" evidence="3">
    <location>
        <begin position="20"/>
        <end position="720"/>
    </location>
</feature>
<proteinExistence type="predicted"/>
<feature type="compositionally biased region" description="Polar residues" evidence="2">
    <location>
        <begin position="42"/>
        <end position="62"/>
    </location>
</feature>
<evidence type="ECO:0000313" key="5">
    <source>
        <dbReference type="Proteomes" id="UP000824142"/>
    </source>
</evidence>
<evidence type="ECO:0000256" key="1">
    <source>
        <dbReference type="SAM" id="Coils"/>
    </source>
</evidence>
<reference evidence="4" key="1">
    <citation type="submission" date="2020-10" db="EMBL/GenBank/DDBJ databases">
        <authorList>
            <person name="Gilroy R."/>
        </authorList>
    </citation>
    <scope>NUCLEOTIDE SEQUENCE</scope>
    <source>
        <strain evidence="4">CHK136-897</strain>
    </source>
</reference>
<dbReference type="Proteomes" id="UP000824142">
    <property type="component" value="Unassembled WGS sequence"/>
</dbReference>
<keyword evidence="1" id="KW-0175">Coiled coil</keyword>
<comment type="caution">
    <text evidence="4">The sequence shown here is derived from an EMBL/GenBank/DDBJ whole genome shotgun (WGS) entry which is preliminary data.</text>
</comment>
<feature type="signal peptide" evidence="3">
    <location>
        <begin position="1"/>
        <end position="19"/>
    </location>
</feature>
<name>A0A9D1MRU1_9PROT</name>
<keyword evidence="3" id="KW-0732">Signal</keyword>
<sequence length="720" mass="77849">MKLGIFIGLLCFLPNIVGAATRDNAAVRVGVSRMSQAGIHSVNMTTDLSGTTSSMPTLNVKPSGSTSSSDSGTTNESTSDESGGTASSESSSGSQSCRDAYRACMDQFCLLDESEGNRCACSSNINQSKSLIQEIQDIQNEADLLYTEGVEREQLGAQAKLVFGESEAAQKSSKLSGISFADWINSGNTEEDASLGADSDIGDPLYAMASEYCADRLEACGDDAEMEEVLYARQIVQDCKNFESYLNDQKSIAESNKRTAEAAVRQARLEMLDTTNKYNRGECLLAYRSCIADKGGCGVNFENCLDEDLLARRANACENVLDQCMAVRDYVLQDWEEEAQSILADATKYADRYARSTCLARIQLCLEDGCSTSTNSACLTDVNVAAGVCPVIDECEEMIPGIKTVVNDKLGYLRTQFCQNDVDACLRDRCGENFTAPECVGKSAYEIAALCPQSMFPSCNNETQFDIIVQAAMLQMDYQMLQGCLNYFSEQLGAVCGTDMSCLTTDTKITSLVAVPETEEELANLRETVRANTENSVNEFFKQFEQDKTVAACQDSQKPADRESLGDSVFNTAKMIAQVNAENRAMRELESKIAELSRQQDLEEAESNCYKLYQVETPDKSSKNYSYIRSVVFEPKLRNCHVCRMQQVCETGGQSKGSAGLQGAAGGLAAGASAGTMVTPGWGTAIGAVVGAVGGYFAGRSAGGEEEFCQEIESCEDINM</sequence>
<dbReference type="EMBL" id="DVNO01000011">
    <property type="protein sequence ID" value="HIU65304.1"/>
    <property type="molecule type" value="Genomic_DNA"/>
</dbReference>